<evidence type="ECO:0000256" key="3">
    <source>
        <dbReference type="ARBA" id="ARBA00012669"/>
    </source>
</evidence>
<keyword evidence="8" id="KW-0408">Iron</keyword>
<dbReference type="SUPFAM" id="SSF142754">
    <property type="entry name" value="NadA-like"/>
    <property type="match status" value="1"/>
</dbReference>
<evidence type="ECO:0000256" key="1">
    <source>
        <dbReference type="ARBA" id="ARBA00001966"/>
    </source>
</evidence>
<evidence type="ECO:0000256" key="8">
    <source>
        <dbReference type="ARBA" id="ARBA00023004"/>
    </source>
</evidence>
<evidence type="ECO:0000256" key="4">
    <source>
        <dbReference type="ARBA" id="ARBA00022485"/>
    </source>
</evidence>
<dbReference type="GO" id="GO:0005829">
    <property type="term" value="C:cytosol"/>
    <property type="evidence" value="ECO:0007669"/>
    <property type="project" value="TreeGrafter"/>
</dbReference>
<dbReference type="EC" id="2.5.1.72" evidence="3"/>
<dbReference type="GO" id="GO:0046872">
    <property type="term" value="F:metal ion binding"/>
    <property type="evidence" value="ECO:0007669"/>
    <property type="project" value="UniProtKB-KW"/>
</dbReference>
<proteinExistence type="predicted"/>
<keyword evidence="7" id="KW-0479">Metal-binding</keyword>
<dbReference type="InterPro" id="IPR036094">
    <property type="entry name" value="NadA_sf"/>
</dbReference>
<evidence type="ECO:0000313" key="10">
    <source>
        <dbReference type="EMBL" id="KKK77758.1"/>
    </source>
</evidence>
<keyword evidence="6" id="KW-0808">Transferase</keyword>
<accession>A0A0F8Y8Q7</accession>
<dbReference type="InterPro" id="IPR003473">
    <property type="entry name" value="NadA"/>
</dbReference>
<evidence type="ECO:0000256" key="6">
    <source>
        <dbReference type="ARBA" id="ARBA00022679"/>
    </source>
</evidence>
<dbReference type="PANTHER" id="PTHR30573:SF0">
    <property type="entry name" value="QUINOLINATE SYNTHASE, CHLOROPLASTIC"/>
    <property type="match status" value="1"/>
</dbReference>
<dbReference type="GO" id="GO:0008987">
    <property type="term" value="F:quinolinate synthetase A activity"/>
    <property type="evidence" value="ECO:0007669"/>
    <property type="project" value="InterPro"/>
</dbReference>
<sequence>MSKSLIEKIGTLKRKMNAIILAHNYQRPEVQDIADFVGDSLALSQQAEKTDADIIIFAGVHFMAETAKILSPEKKVILPDLNAGCSLADSCPPKEFKKFIEKYPDHT</sequence>
<feature type="non-terminal residue" evidence="10">
    <location>
        <position position="107"/>
    </location>
</feature>
<reference evidence="10" key="1">
    <citation type="journal article" date="2015" name="Nature">
        <title>Complex archaea that bridge the gap between prokaryotes and eukaryotes.</title>
        <authorList>
            <person name="Spang A."/>
            <person name="Saw J.H."/>
            <person name="Jorgensen S.L."/>
            <person name="Zaremba-Niedzwiedzka K."/>
            <person name="Martijn J."/>
            <person name="Lind A.E."/>
            <person name="van Eijk R."/>
            <person name="Schleper C."/>
            <person name="Guy L."/>
            <person name="Ettema T.J."/>
        </authorList>
    </citation>
    <scope>NUCLEOTIDE SEQUENCE</scope>
</reference>
<dbReference type="AlphaFoldDB" id="A0A0F8Y8Q7"/>
<keyword evidence="9" id="KW-0411">Iron-sulfur</keyword>
<evidence type="ECO:0000256" key="5">
    <source>
        <dbReference type="ARBA" id="ARBA00022642"/>
    </source>
</evidence>
<organism evidence="10">
    <name type="scientific">marine sediment metagenome</name>
    <dbReference type="NCBI Taxonomy" id="412755"/>
    <lineage>
        <taxon>unclassified sequences</taxon>
        <taxon>metagenomes</taxon>
        <taxon>ecological metagenomes</taxon>
    </lineage>
</organism>
<dbReference type="Gene3D" id="3.40.50.10800">
    <property type="entry name" value="NadA-like"/>
    <property type="match status" value="1"/>
</dbReference>
<keyword evidence="4" id="KW-0004">4Fe-4S</keyword>
<dbReference type="Pfam" id="PF02445">
    <property type="entry name" value="NadA"/>
    <property type="match status" value="1"/>
</dbReference>
<gene>
    <name evidence="10" type="ORF">LCGC14_2850380</name>
</gene>
<comment type="pathway">
    <text evidence="2">Cofactor biosynthesis; NAD(+) biosynthesis; quinolinate from iminoaspartate: step 1/1.</text>
</comment>
<name>A0A0F8Y8Q7_9ZZZZ</name>
<dbReference type="EMBL" id="LAZR01054803">
    <property type="protein sequence ID" value="KKK77758.1"/>
    <property type="molecule type" value="Genomic_DNA"/>
</dbReference>
<evidence type="ECO:0000256" key="2">
    <source>
        <dbReference type="ARBA" id="ARBA00005065"/>
    </source>
</evidence>
<evidence type="ECO:0000256" key="7">
    <source>
        <dbReference type="ARBA" id="ARBA00022723"/>
    </source>
</evidence>
<keyword evidence="5" id="KW-0662">Pyridine nucleotide biosynthesis</keyword>
<dbReference type="GO" id="GO:0034628">
    <property type="term" value="P:'de novo' NAD+ biosynthetic process from L-aspartate"/>
    <property type="evidence" value="ECO:0007669"/>
    <property type="project" value="TreeGrafter"/>
</dbReference>
<dbReference type="GO" id="GO:0051539">
    <property type="term" value="F:4 iron, 4 sulfur cluster binding"/>
    <property type="evidence" value="ECO:0007669"/>
    <property type="project" value="UniProtKB-KW"/>
</dbReference>
<comment type="caution">
    <text evidence="10">The sequence shown here is derived from an EMBL/GenBank/DDBJ whole genome shotgun (WGS) entry which is preliminary data.</text>
</comment>
<dbReference type="UniPathway" id="UPA00253">
    <property type="reaction ID" value="UER00327"/>
</dbReference>
<evidence type="ECO:0000256" key="9">
    <source>
        <dbReference type="ARBA" id="ARBA00023014"/>
    </source>
</evidence>
<comment type="cofactor">
    <cofactor evidence="1">
        <name>[4Fe-4S] cluster</name>
        <dbReference type="ChEBI" id="CHEBI:49883"/>
    </cofactor>
</comment>
<protein>
    <recommendedName>
        <fullName evidence="3">quinolinate synthase</fullName>
        <ecNumber evidence="3">2.5.1.72</ecNumber>
    </recommendedName>
</protein>
<dbReference type="PANTHER" id="PTHR30573">
    <property type="entry name" value="QUINOLINATE SYNTHETASE A"/>
    <property type="match status" value="1"/>
</dbReference>